<reference evidence="2 3" key="1">
    <citation type="submission" date="2016-01" db="EMBL/GenBank/DDBJ databases">
        <authorList>
            <person name="Oliw E.H."/>
        </authorList>
    </citation>
    <scope>NUCLEOTIDE SEQUENCE [LARGE SCALE GENOMIC DNA]</scope>
    <source>
        <strain evidence="2 3">Zutra 3-1</strain>
    </source>
</reference>
<dbReference type="AlphaFoldDB" id="A0A1S7QSS1"/>
<dbReference type="Proteomes" id="UP000191987">
    <property type="component" value="Unassembled WGS sequence"/>
</dbReference>
<feature type="domain" description="Phage head morphogenesis" evidence="1">
    <location>
        <begin position="55"/>
        <end position="185"/>
    </location>
</feature>
<protein>
    <submittedName>
        <fullName evidence="2">Prophage MuSo2 F protein</fullName>
    </submittedName>
</protein>
<dbReference type="Pfam" id="PF04233">
    <property type="entry name" value="Phage_Mu_F"/>
    <property type="match status" value="1"/>
</dbReference>
<evidence type="ECO:0000313" key="3">
    <source>
        <dbReference type="Proteomes" id="UP000191987"/>
    </source>
</evidence>
<dbReference type="RefSeq" id="WP_080819473.1">
    <property type="nucleotide sequence ID" value="NZ_LT009749.1"/>
</dbReference>
<dbReference type="NCBIfam" id="TIGR01641">
    <property type="entry name" value="phageSPP1_gp7"/>
    <property type="match status" value="1"/>
</dbReference>
<proteinExistence type="predicted"/>
<dbReference type="InterPro" id="IPR006528">
    <property type="entry name" value="Phage_head_morphogenesis_dom"/>
</dbReference>
<gene>
    <name evidence="2" type="ORF">AGR7C_Lc100150</name>
</gene>
<organism evidence="2 3">
    <name type="scientific">Agrobacterium deltaense Zutra 3/1</name>
    <dbReference type="NCBI Taxonomy" id="1183427"/>
    <lineage>
        <taxon>Bacteria</taxon>
        <taxon>Pseudomonadati</taxon>
        <taxon>Pseudomonadota</taxon>
        <taxon>Alphaproteobacteria</taxon>
        <taxon>Hyphomicrobiales</taxon>
        <taxon>Rhizobiaceae</taxon>
        <taxon>Rhizobium/Agrobacterium group</taxon>
        <taxon>Agrobacterium</taxon>
    </lineage>
</organism>
<name>A0A1S7QSS1_9HYPH</name>
<evidence type="ECO:0000259" key="1">
    <source>
        <dbReference type="Pfam" id="PF04233"/>
    </source>
</evidence>
<evidence type="ECO:0000313" key="2">
    <source>
        <dbReference type="EMBL" id="CUX41601.1"/>
    </source>
</evidence>
<sequence>MAAILQPLPPRDAIAAFAARIGSPVETFSYLDMWQAEHATSFTVARSAGFDILNDILAAIERLLNEGLTIEQASRQLQPILQTKGWWGKKYVADSATGETVPAQLGSARRLRTIFDTNMRVSYAAGHWTSFEQNRRTRPYLRYVTMRDDHVRPEHARRHNLVLPIDHPYWNEWAPPCGWGCRCTLQSLSQRDIDMLLAQGERLIFEPPENTWRNFVNKRTGEVTRVPDGIDPGWGYNPGKAGYEARVAQLLAQKMANGLGSPQNPP</sequence>
<accession>A0A1S7QSS1</accession>
<dbReference type="EMBL" id="FBWG01000028">
    <property type="protein sequence ID" value="CUX41601.1"/>
    <property type="molecule type" value="Genomic_DNA"/>
</dbReference>